<dbReference type="PROSITE" id="PS50805">
    <property type="entry name" value="KRAB"/>
    <property type="match status" value="1"/>
</dbReference>
<keyword evidence="4" id="KW-1185">Reference proteome</keyword>
<organism evidence="3 4">
    <name type="scientific">Zosterops borbonicus</name>
    <dbReference type="NCBI Taxonomy" id="364589"/>
    <lineage>
        <taxon>Eukaryota</taxon>
        <taxon>Metazoa</taxon>
        <taxon>Chordata</taxon>
        <taxon>Craniata</taxon>
        <taxon>Vertebrata</taxon>
        <taxon>Euteleostomi</taxon>
        <taxon>Archelosauria</taxon>
        <taxon>Archosauria</taxon>
        <taxon>Dinosauria</taxon>
        <taxon>Saurischia</taxon>
        <taxon>Theropoda</taxon>
        <taxon>Coelurosauria</taxon>
        <taxon>Aves</taxon>
        <taxon>Neognathae</taxon>
        <taxon>Neoaves</taxon>
        <taxon>Telluraves</taxon>
        <taxon>Australaves</taxon>
        <taxon>Passeriformes</taxon>
        <taxon>Sylvioidea</taxon>
        <taxon>Zosteropidae</taxon>
        <taxon>Zosterops</taxon>
    </lineage>
</organism>
<proteinExistence type="predicted"/>
<reference evidence="3" key="1">
    <citation type="submission" date="2019-04" db="EMBL/GenBank/DDBJ databases">
        <title>Genome assembly of Zosterops borbonicus 15179.</title>
        <authorList>
            <person name="Leroy T."/>
            <person name="Anselmetti Y."/>
            <person name="Tilak M.-K."/>
            <person name="Nabholz B."/>
        </authorList>
    </citation>
    <scope>NUCLEOTIDE SEQUENCE</scope>
    <source>
        <strain evidence="3">HGM_15179</strain>
        <tissue evidence="3">Muscle</tissue>
    </source>
</reference>
<dbReference type="SMART" id="SM00349">
    <property type="entry name" value="KRAB"/>
    <property type="match status" value="1"/>
</dbReference>
<dbReference type="Proteomes" id="UP000796761">
    <property type="component" value="Unassembled WGS sequence"/>
</dbReference>
<dbReference type="EMBL" id="SWJQ01003000">
    <property type="protein sequence ID" value="TRZ06063.1"/>
    <property type="molecule type" value="Genomic_DNA"/>
</dbReference>
<evidence type="ECO:0000313" key="4">
    <source>
        <dbReference type="Proteomes" id="UP000796761"/>
    </source>
</evidence>
<dbReference type="CDD" id="cd07765">
    <property type="entry name" value="KRAB_A-box"/>
    <property type="match status" value="1"/>
</dbReference>
<feature type="region of interest" description="Disordered" evidence="1">
    <location>
        <begin position="197"/>
        <end position="218"/>
    </location>
</feature>
<dbReference type="AlphaFoldDB" id="A0A8K1D5U2"/>
<evidence type="ECO:0000256" key="1">
    <source>
        <dbReference type="SAM" id="MobiDB-lite"/>
    </source>
</evidence>
<evidence type="ECO:0000259" key="2">
    <source>
        <dbReference type="PROSITE" id="PS50805"/>
    </source>
</evidence>
<dbReference type="GO" id="GO:0006355">
    <property type="term" value="P:regulation of DNA-templated transcription"/>
    <property type="evidence" value="ECO:0007669"/>
    <property type="project" value="InterPro"/>
</dbReference>
<dbReference type="Pfam" id="PF01352">
    <property type="entry name" value="KRAB"/>
    <property type="match status" value="1"/>
</dbReference>
<feature type="non-terminal residue" evidence="3">
    <location>
        <position position="1"/>
    </location>
</feature>
<name>A0A8K1D5U2_9PASS</name>
<evidence type="ECO:0000313" key="3">
    <source>
        <dbReference type="EMBL" id="TRZ06063.1"/>
    </source>
</evidence>
<gene>
    <name evidence="3" type="ORF">HGM15179_021044</name>
</gene>
<feature type="domain" description="KRAB" evidence="2">
    <location>
        <begin position="106"/>
        <end position="177"/>
    </location>
</feature>
<protein>
    <recommendedName>
        <fullName evidence="2">KRAB domain-containing protein</fullName>
    </recommendedName>
</protein>
<dbReference type="InterPro" id="IPR036051">
    <property type="entry name" value="KRAB_dom_sf"/>
</dbReference>
<sequence length="276" mass="30303">MELAGGSTISLWTVVAAVQALERSVASHSSRLFNLEHRAGNSEKKHLDCEKIVGEFGNQLESKCAALGTLIQEYGRLQKRLENMENLLKNRNLWILRLPAGVEPPKALENDASGFSTQEWENLEEWQRELYGKVLTGKREALVLLDDVISEPALLSRLQGGAEPCNEEEAAPGDIPAEPEALLFELNVSSWDSREVQENQEGRAGLAGPGHADCSMPEPSFAVTVKQEEEEKPNAKEQGAMEGVEFSQLGVGEFCAAGDVGIPDIPEHAEVWGMRW</sequence>
<dbReference type="SUPFAM" id="SSF109640">
    <property type="entry name" value="KRAB domain (Kruppel-associated box)"/>
    <property type="match status" value="1"/>
</dbReference>
<comment type="caution">
    <text evidence="3">The sequence shown here is derived from an EMBL/GenBank/DDBJ whole genome shotgun (WGS) entry which is preliminary data.</text>
</comment>
<dbReference type="OrthoDB" id="654211at2759"/>
<accession>A0A8K1D5U2</accession>
<dbReference type="InterPro" id="IPR001909">
    <property type="entry name" value="KRAB"/>
</dbReference>